<keyword evidence="6 7" id="KW-0539">Nucleus</keyword>
<dbReference type="GO" id="GO:0005681">
    <property type="term" value="C:spliceosomal complex"/>
    <property type="evidence" value="ECO:0007669"/>
    <property type="project" value="UniProtKB-KW"/>
</dbReference>
<comment type="subcellular location">
    <subcellularLocation>
        <location evidence="1 7">Nucleus</location>
    </subcellularLocation>
</comment>
<dbReference type="WBParaSite" id="SMUV_0000476501-mRNA-1">
    <property type="protein sequence ID" value="SMUV_0000476501-mRNA-1"/>
    <property type="gene ID" value="SMUV_0000476501"/>
</dbReference>
<comment type="subunit">
    <text evidence="7">May be part of a spliceosome complex.</text>
</comment>
<evidence type="ECO:0000256" key="4">
    <source>
        <dbReference type="ARBA" id="ARBA00022728"/>
    </source>
</evidence>
<keyword evidence="5 7" id="KW-0508">mRNA splicing</keyword>
<dbReference type="AlphaFoldDB" id="A0A0N5AJW7"/>
<comment type="function">
    <text evidence="7">Involved in pre-mRNA splicing.</text>
</comment>
<keyword evidence="3 7" id="KW-0507">mRNA processing</keyword>
<proteinExistence type="inferred from homology"/>
<feature type="compositionally biased region" description="Basic and acidic residues" evidence="8">
    <location>
        <begin position="32"/>
        <end position="46"/>
    </location>
</feature>
<evidence type="ECO:0000256" key="3">
    <source>
        <dbReference type="ARBA" id="ARBA00022664"/>
    </source>
</evidence>
<keyword evidence="4 7" id="KW-0747">Spliceosome</keyword>
<feature type="region of interest" description="Disordered" evidence="8">
    <location>
        <begin position="32"/>
        <end position="63"/>
    </location>
</feature>
<dbReference type="Pfam" id="PF08231">
    <property type="entry name" value="SYF2"/>
    <property type="match status" value="1"/>
</dbReference>
<protein>
    <recommendedName>
        <fullName evidence="7">Pre-mRNA-splicing factor SYF2</fullName>
    </recommendedName>
</protein>
<evidence type="ECO:0000256" key="5">
    <source>
        <dbReference type="ARBA" id="ARBA00023187"/>
    </source>
</evidence>
<accession>A0A0N5AJW7</accession>
<organism evidence="9 10">
    <name type="scientific">Syphacia muris</name>
    <dbReference type="NCBI Taxonomy" id="451379"/>
    <lineage>
        <taxon>Eukaryota</taxon>
        <taxon>Metazoa</taxon>
        <taxon>Ecdysozoa</taxon>
        <taxon>Nematoda</taxon>
        <taxon>Chromadorea</taxon>
        <taxon>Rhabditida</taxon>
        <taxon>Spirurina</taxon>
        <taxon>Oxyuridomorpha</taxon>
        <taxon>Oxyuroidea</taxon>
        <taxon>Oxyuridae</taxon>
        <taxon>Syphacia</taxon>
    </lineage>
</organism>
<dbReference type="InterPro" id="IPR013260">
    <property type="entry name" value="mRNA_splic_SYF2"/>
</dbReference>
<evidence type="ECO:0000256" key="8">
    <source>
        <dbReference type="SAM" id="MobiDB-lite"/>
    </source>
</evidence>
<keyword evidence="9" id="KW-1185">Reference proteome</keyword>
<evidence type="ECO:0000256" key="7">
    <source>
        <dbReference type="RuleBase" id="RU367148"/>
    </source>
</evidence>
<reference evidence="10" key="1">
    <citation type="submission" date="2017-02" db="UniProtKB">
        <authorList>
            <consortium name="WormBaseParasite"/>
        </authorList>
    </citation>
    <scope>IDENTIFICATION</scope>
</reference>
<comment type="similarity">
    <text evidence="2 7">Belongs to the SYF2 family.</text>
</comment>
<dbReference type="Proteomes" id="UP000046393">
    <property type="component" value="Unplaced"/>
</dbReference>
<evidence type="ECO:0000256" key="2">
    <source>
        <dbReference type="ARBA" id="ARBA00010028"/>
    </source>
</evidence>
<dbReference type="GO" id="GO:0000398">
    <property type="term" value="P:mRNA splicing, via spliceosome"/>
    <property type="evidence" value="ECO:0007669"/>
    <property type="project" value="UniProtKB-UniRule"/>
</dbReference>
<name>A0A0N5AJW7_9BILA</name>
<dbReference type="STRING" id="451379.A0A0N5AJW7"/>
<evidence type="ECO:0000313" key="10">
    <source>
        <dbReference type="WBParaSite" id="SMUV_0000476501-mRNA-1"/>
    </source>
</evidence>
<evidence type="ECO:0000256" key="6">
    <source>
        <dbReference type="ARBA" id="ARBA00023242"/>
    </source>
</evidence>
<evidence type="ECO:0000256" key="1">
    <source>
        <dbReference type="ARBA" id="ARBA00004123"/>
    </source>
</evidence>
<sequence length="128" mass="14373">MSESPDVSVLPSSSAATDTTYIWREVGRKRQKRELEEMETKRKADEAGEGYGRLQALGTQANPDMKSYKDMKKVVGDEQFYSTSDTLVVGSHYPTDAALDKLRDDIISQQHTEDLKGDLDMDCYLTSV</sequence>
<evidence type="ECO:0000313" key="9">
    <source>
        <dbReference type="Proteomes" id="UP000046393"/>
    </source>
</evidence>